<proteinExistence type="predicted"/>
<dbReference type="AlphaFoldDB" id="A0A4Z1IE47"/>
<dbReference type="Proteomes" id="UP000297452">
    <property type="component" value="Unassembled WGS sequence"/>
</dbReference>
<dbReference type="EMBL" id="PQXJ01000154">
    <property type="protein sequence ID" value="TGO59929.1"/>
    <property type="molecule type" value="Genomic_DNA"/>
</dbReference>
<organism evidence="2 3">
    <name type="scientific">Botryotinia narcissicola</name>
    <dbReference type="NCBI Taxonomy" id="278944"/>
    <lineage>
        <taxon>Eukaryota</taxon>
        <taxon>Fungi</taxon>
        <taxon>Dikarya</taxon>
        <taxon>Ascomycota</taxon>
        <taxon>Pezizomycotina</taxon>
        <taxon>Leotiomycetes</taxon>
        <taxon>Helotiales</taxon>
        <taxon>Sclerotiniaceae</taxon>
        <taxon>Botryotinia</taxon>
    </lineage>
</organism>
<protein>
    <submittedName>
        <fullName evidence="2">Uncharacterized protein</fullName>
    </submittedName>
</protein>
<feature type="region of interest" description="Disordered" evidence="1">
    <location>
        <begin position="198"/>
        <end position="219"/>
    </location>
</feature>
<keyword evidence="3" id="KW-1185">Reference proteome</keyword>
<evidence type="ECO:0000313" key="2">
    <source>
        <dbReference type="EMBL" id="TGO59929.1"/>
    </source>
</evidence>
<gene>
    <name evidence="2" type="ORF">BOTNAR_0154g00090</name>
</gene>
<evidence type="ECO:0000256" key="1">
    <source>
        <dbReference type="SAM" id="MobiDB-lite"/>
    </source>
</evidence>
<name>A0A4Z1IE47_9HELO</name>
<comment type="caution">
    <text evidence="2">The sequence shown here is derived from an EMBL/GenBank/DDBJ whole genome shotgun (WGS) entry which is preliminary data.</text>
</comment>
<accession>A0A4Z1IE47</accession>
<reference evidence="2 3" key="1">
    <citation type="submission" date="2017-12" db="EMBL/GenBank/DDBJ databases">
        <title>Comparative genomics of Botrytis spp.</title>
        <authorList>
            <person name="Valero-Jimenez C.A."/>
            <person name="Tapia P."/>
            <person name="Veloso J."/>
            <person name="Silva-Moreno E."/>
            <person name="Staats M."/>
            <person name="Valdes J.H."/>
            <person name="Van Kan J.A.L."/>
        </authorList>
    </citation>
    <scope>NUCLEOTIDE SEQUENCE [LARGE SCALE GENOMIC DNA]</scope>
    <source>
        <strain evidence="2 3">MUCL2120</strain>
    </source>
</reference>
<sequence length="237" mass="26691">MPSYTPSNVRHWNEPLETPFKTSQKSELECVLASCSVEIQTVECLNFERTSKYSARIGQVSVRIVSRTYMALDEIETENLQFNPPPMLNAQELSSVSEFSITITRTETILHPESWEQARGTVIKLHEMDSPSMIDSSLTLALRTFSDFGSQPPNDAAAGNILDNKFVASQFTGVKGIASQFLLYVAFKAVLVAQGVRHRKPRRRKSRKPRRSTSFLHQSPDSGVNEVIELTTLWIEI</sequence>
<feature type="compositionally biased region" description="Basic residues" evidence="1">
    <location>
        <begin position="198"/>
        <end position="211"/>
    </location>
</feature>
<evidence type="ECO:0000313" key="3">
    <source>
        <dbReference type="Proteomes" id="UP000297452"/>
    </source>
</evidence>
<dbReference type="OrthoDB" id="3549024at2759"/>